<reference evidence="1" key="1">
    <citation type="journal article" date="2022" name="bioRxiv">
        <title>Genomics of Preaxostyla Flagellates Illuminates Evolutionary Transitions and the Path Towards Mitochondrial Loss.</title>
        <authorList>
            <person name="Novak L.V.F."/>
            <person name="Treitli S.C."/>
            <person name="Pyrih J."/>
            <person name="Halakuc P."/>
            <person name="Pipaliya S.V."/>
            <person name="Vacek V."/>
            <person name="Brzon O."/>
            <person name="Soukal P."/>
            <person name="Eme L."/>
            <person name="Dacks J.B."/>
            <person name="Karnkowska A."/>
            <person name="Elias M."/>
            <person name="Hampl V."/>
        </authorList>
    </citation>
    <scope>NUCLEOTIDE SEQUENCE</scope>
    <source>
        <strain evidence="1">RCP-MX</strain>
    </source>
</reference>
<evidence type="ECO:0000313" key="1">
    <source>
        <dbReference type="EMBL" id="KAJ4459383.1"/>
    </source>
</evidence>
<evidence type="ECO:0008006" key="3">
    <source>
        <dbReference type="Google" id="ProtNLM"/>
    </source>
</evidence>
<dbReference type="Gene3D" id="3.80.10.10">
    <property type="entry name" value="Ribonuclease Inhibitor"/>
    <property type="match status" value="1"/>
</dbReference>
<gene>
    <name evidence="1" type="ORF">PAPYR_4688</name>
</gene>
<name>A0ABQ8UKP5_9EUKA</name>
<dbReference type="PANTHER" id="PTHR16134">
    <property type="entry name" value="F-BOX/TPR REPEAT PROTEIN POF3"/>
    <property type="match status" value="1"/>
</dbReference>
<dbReference type="Proteomes" id="UP001141327">
    <property type="component" value="Unassembled WGS sequence"/>
</dbReference>
<comment type="caution">
    <text evidence="1">The sequence shown here is derived from an EMBL/GenBank/DDBJ whole genome shotgun (WGS) entry which is preliminary data.</text>
</comment>
<protein>
    <recommendedName>
        <fullName evidence="3">C2H2-type domain-containing protein</fullName>
    </recommendedName>
</protein>
<sequence length="840" mass="90940">MDKALPQIGIDQCTCLACGATLREGPLEKTLAHCRGQFHLQRFVRSPLFTNGDEIVPCDIDRRFQVVGDLCTHTHQSPLGRFCKQHLCVLCCCGVETGKFAEHLASAGHAGQRVLACLPLATAAPAMPQPLAPSSGDQIKRVQCATTTYAPGVTATTIAPIPAPLVEGTPPASGDLYWVRLPPELRQTIVETSSCPLHAYIQLLGLSHAIRQSFRGTLRELSFPDPDPALADMTPIITVDAFAALVGPCKSLNKLVIPEGWTDFDGAKHIDWVDETFGGHNQLAVLALPSSLSEPDVERILSHLPSLLELTVNPRLIMNLSMLAALARSCSDLQVLRCSIDTVYQRSGGSLAAILGSLSALTSLKLFLRCPPAPLESIASHLTSLELSHILCKEDLPGPWLCRLETLTLDLSHNTADLVLASLFQLLTANRSTLHSLSLRLLNAEAPPLVASLRSLPHLTRLALVVMSPGCTLSALPPDLVERLECLHIELGAIEPAPVRIASSRLQKLHLSVYMGPASGLALRCPALVELEVARCRLLSLECPRLRTIQATVESLDGAAPMPMPDLEVAVFSGWQPLEDPAWLLTGESPRLRVLSGVRLNRPDLLARLCACGSLVRLEALYLNTTRLPNPLVLRLSGQLEYLGLHIERANRICGRSSPLGLQVESPGLLFFDLTITDKSLPSVRMRLQNCPHLVRLALKSQAVLSLQVDEDGKGMPMQPRSLLANGLDAASLLGLLTRHGDRLQRLSAAQLQAMRFCWPQLMGALSGLPRLTSLTIDVDGAPSPLSFVCPQLRTLDVRVLEDETKVVLACPLLEELVGIRDPTRQLELALPAPNLRLSG</sequence>
<accession>A0ABQ8UKP5</accession>
<evidence type="ECO:0000313" key="2">
    <source>
        <dbReference type="Proteomes" id="UP001141327"/>
    </source>
</evidence>
<dbReference type="EMBL" id="JAPMOS010000020">
    <property type="protein sequence ID" value="KAJ4459383.1"/>
    <property type="molecule type" value="Genomic_DNA"/>
</dbReference>
<dbReference type="InterPro" id="IPR032675">
    <property type="entry name" value="LRR_dom_sf"/>
</dbReference>
<organism evidence="1 2">
    <name type="scientific">Paratrimastix pyriformis</name>
    <dbReference type="NCBI Taxonomy" id="342808"/>
    <lineage>
        <taxon>Eukaryota</taxon>
        <taxon>Metamonada</taxon>
        <taxon>Preaxostyla</taxon>
        <taxon>Paratrimastigidae</taxon>
        <taxon>Paratrimastix</taxon>
    </lineage>
</organism>
<dbReference type="PANTHER" id="PTHR16134:SF119">
    <property type="entry name" value="AT02038P-RELATED"/>
    <property type="match status" value="1"/>
</dbReference>
<keyword evidence="2" id="KW-1185">Reference proteome</keyword>
<dbReference type="SUPFAM" id="SSF52047">
    <property type="entry name" value="RNI-like"/>
    <property type="match status" value="2"/>
</dbReference>
<proteinExistence type="predicted"/>